<keyword evidence="4" id="KW-1185">Reference proteome</keyword>
<name>A0A316UQR2_9BASI</name>
<organism evidence="3 4">
    <name type="scientific">Jaminaea rosea</name>
    <dbReference type="NCBI Taxonomy" id="1569628"/>
    <lineage>
        <taxon>Eukaryota</taxon>
        <taxon>Fungi</taxon>
        <taxon>Dikarya</taxon>
        <taxon>Basidiomycota</taxon>
        <taxon>Ustilaginomycotina</taxon>
        <taxon>Exobasidiomycetes</taxon>
        <taxon>Microstromatales</taxon>
        <taxon>Microstromatales incertae sedis</taxon>
        <taxon>Jaminaea</taxon>
    </lineage>
</organism>
<evidence type="ECO:0000313" key="4">
    <source>
        <dbReference type="Proteomes" id="UP000245884"/>
    </source>
</evidence>
<evidence type="ECO:0000256" key="1">
    <source>
        <dbReference type="SAM" id="MobiDB-lite"/>
    </source>
</evidence>
<feature type="compositionally biased region" description="Low complexity" evidence="1">
    <location>
        <begin position="127"/>
        <end position="178"/>
    </location>
</feature>
<sequence length="202" mass="19813">MKTFALLSAVLAVALSVQAAPQPTSVPLIRRNNALSPRQGGDASALLSSVRASPDAFMSSVTASDKTTAFSSATGFACKGLQRGNDRCCETGILVNGRCFVVPGAEGLNFYGNTDDYVPGEDDDNDSSSSSSAAAPSSTGGSSSSSSSSGATPTQASSSASSAAAAAAPTASSQSGGSNAAIILDTNVGLMVASFLGLAVVL</sequence>
<feature type="signal peptide" evidence="2">
    <location>
        <begin position="1"/>
        <end position="19"/>
    </location>
</feature>
<evidence type="ECO:0000313" key="3">
    <source>
        <dbReference type="EMBL" id="PWN27636.1"/>
    </source>
</evidence>
<accession>A0A316UQR2</accession>
<feature type="region of interest" description="Disordered" evidence="1">
    <location>
        <begin position="113"/>
        <end position="178"/>
    </location>
</feature>
<dbReference type="EMBL" id="KZ819667">
    <property type="protein sequence ID" value="PWN27636.1"/>
    <property type="molecule type" value="Genomic_DNA"/>
</dbReference>
<gene>
    <name evidence="3" type="ORF">BDZ90DRAFT_232057</name>
</gene>
<evidence type="ECO:0000256" key="2">
    <source>
        <dbReference type="SAM" id="SignalP"/>
    </source>
</evidence>
<feature type="chain" id="PRO_5016388251" evidence="2">
    <location>
        <begin position="20"/>
        <end position="202"/>
    </location>
</feature>
<keyword evidence="2" id="KW-0732">Signal</keyword>
<reference evidence="3 4" key="1">
    <citation type="journal article" date="2018" name="Mol. Biol. Evol.">
        <title>Broad Genomic Sampling Reveals a Smut Pathogenic Ancestry of the Fungal Clade Ustilaginomycotina.</title>
        <authorList>
            <person name="Kijpornyongpan T."/>
            <person name="Mondo S.J."/>
            <person name="Barry K."/>
            <person name="Sandor L."/>
            <person name="Lee J."/>
            <person name="Lipzen A."/>
            <person name="Pangilinan J."/>
            <person name="LaButti K."/>
            <person name="Hainaut M."/>
            <person name="Henrissat B."/>
            <person name="Grigoriev I.V."/>
            <person name="Spatafora J.W."/>
            <person name="Aime M.C."/>
        </authorList>
    </citation>
    <scope>NUCLEOTIDE SEQUENCE [LARGE SCALE GENOMIC DNA]</scope>
    <source>
        <strain evidence="3 4">MCA 5214</strain>
    </source>
</reference>
<dbReference type="Proteomes" id="UP000245884">
    <property type="component" value="Unassembled WGS sequence"/>
</dbReference>
<proteinExistence type="predicted"/>
<dbReference type="RefSeq" id="XP_025362248.1">
    <property type="nucleotide sequence ID" value="XM_025506105.1"/>
</dbReference>
<dbReference type="AlphaFoldDB" id="A0A316UQR2"/>
<protein>
    <submittedName>
        <fullName evidence="3">Uncharacterized protein</fullName>
    </submittedName>
</protein>
<dbReference type="GeneID" id="37027928"/>